<dbReference type="PROSITE" id="PS00107">
    <property type="entry name" value="PROTEIN_KINASE_ATP"/>
    <property type="match status" value="1"/>
</dbReference>
<dbReference type="Pfam" id="PF00047">
    <property type="entry name" value="ig"/>
    <property type="match status" value="1"/>
</dbReference>
<dbReference type="GO" id="GO:0050808">
    <property type="term" value="P:synapse organization"/>
    <property type="evidence" value="ECO:0007669"/>
    <property type="project" value="TreeGrafter"/>
</dbReference>
<evidence type="ECO:0000256" key="13">
    <source>
        <dbReference type="PROSITE-ProRule" id="PRU10141"/>
    </source>
</evidence>
<evidence type="ECO:0000256" key="4">
    <source>
        <dbReference type="ARBA" id="ARBA00023136"/>
    </source>
</evidence>
<feature type="domain" description="Ig-like" evidence="16">
    <location>
        <begin position="644"/>
        <end position="739"/>
    </location>
</feature>
<proteinExistence type="predicted"/>
<name>A0A8J9ZTI6_BRALA</name>
<feature type="binding site" evidence="11 13">
    <location>
        <position position="885"/>
    </location>
    <ligand>
        <name>ATP</name>
        <dbReference type="ChEBI" id="CHEBI:30616"/>
    </ligand>
</feature>
<evidence type="ECO:0000256" key="12">
    <source>
        <dbReference type="PIRSR" id="PIRSR000615-3"/>
    </source>
</evidence>
<keyword evidence="5" id="KW-1015">Disulfide bond</keyword>
<dbReference type="Pfam" id="PF07714">
    <property type="entry name" value="PK_Tyr_Ser-Thr"/>
    <property type="match status" value="1"/>
</dbReference>
<dbReference type="Gene3D" id="3.30.200.20">
    <property type="entry name" value="Phosphorylase Kinase, domain 1"/>
    <property type="match status" value="1"/>
</dbReference>
<dbReference type="InterPro" id="IPR017441">
    <property type="entry name" value="Protein_kinase_ATP_BS"/>
</dbReference>
<keyword evidence="11 13" id="KW-0547">Nucleotide-binding</keyword>
<keyword evidence="7" id="KW-0325">Glycoprotein</keyword>
<dbReference type="AlphaFoldDB" id="A0A8J9ZTI6"/>
<evidence type="ECO:0000256" key="6">
    <source>
        <dbReference type="ARBA" id="ARBA00023170"/>
    </source>
</evidence>
<dbReference type="InterPro" id="IPR003598">
    <property type="entry name" value="Ig_sub2"/>
</dbReference>
<accession>A0A8J9ZTI6</accession>
<dbReference type="Gene3D" id="2.60.40.10">
    <property type="entry name" value="Immunoglobulins"/>
    <property type="match status" value="7"/>
</dbReference>
<feature type="domain" description="Protein kinase" evidence="15">
    <location>
        <begin position="851"/>
        <end position="1121"/>
    </location>
</feature>
<feature type="domain" description="Ig-like" evidence="16">
    <location>
        <begin position="82"/>
        <end position="166"/>
    </location>
</feature>
<organism evidence="17 18">
    <name type="scientific">Branchiostoma lanceolatum</name>
    <name type="common">Common lancelet</name>
    <name type="synonym">Amphioxus lanceolatum</name>
    <dbReference type="NCBI Taxonomy" id="7740"/>
    <lineage>
        <taxon>Eukaryota</taxon>
        <taxon>Metazoa</taxon>
        <taxon>Chordata</taxon>
        <taxon>Cephalochordata</taxon>
        <taxon>Leptocardii</taxon>
        <taxon>Amphioxiformes</taxon>
        <taxon>Branchiostomatidae</taxon>
        <taxon>Branchiostoma</taxon>
    </lineage>
</organism>
<keyword evidence="2 14" id="KW-0812">Transmembrane</keyword>
<evidence type="ECO:0000256" key="1">
    <source>
        <dbReference type="ARBA" id="ARBA00004167"/>
    </source>
</evidence>
<dbReference type="PROSITE" id="PS50011">
    <property type="entry name" value="PROTEIN_KINASE_DOM"/>
    <property type="match status" value="1"/>
</dbReference>
<evidence type="ECO:0000256" key="7">
    <source>
        <dbReference type="ARBA" id="ARBA00023180"/>
    </source>
</evidence>
<dbReference type="InterPro" id="IPR013098">
    <property type="entry name" value="Ig_I-set"/>
</dbReference>
<dbReference type="Proteomes" id="UP000838412">
    <property type="component" value="Chromosome 4"/>
</dbReference>
<evidence type="ECO:0000256" key="2">
    <source>
        <dbReference type="ARBA" id="ARBA00022692"/>
    </source>
</evidence>
<sequence>MVRMYIVDNYVVNPPSGSKRVHQGHQGSATSVSHQKFHERQAQNIGLNMVLPTIGRIFSERRTLLLVLVLLGLVLKCQCRDPDSFVFDPVPIGQDVLDGRRAQMSCGVVDPVGLQFHWELDGQRLVNTSRRGMVGSNLQFEPVDKDEDQGEFRCVASNVTSGYSKSSDPASFNIRWLDDTGRVRLENPSAENLLQAGIPITLRCRIMGSPTPTYAWFRNGEEVDTDVDVRFTSARDGRLTIDNISPDDNGVYSCRAENRAGQAVSNEGFNLELLDESIPRLVVGPQDVVVNKNDDARLDCVFTADPPPTIQWYFNNEGPLTNQSRIYQGWNGSLIIRRVKKKDEGQYDCVATGSNGRGTPVVAQATISLAFLGHLNSLDPYMVPAGDNLIARCAPPDGLPEPVITWERDGVPVPSSGRIYTTGEQLIINRTQVSDMGNFTCVASNTAGEERQNMMVVVATAPEWIQRPEDTDVDEDGHAYLHCHTRATPDPTVSWHRTSLRIDPRKDNRYEVFSNGTLHISPLRVLDEGDYFCASQTLAGSIEGQLFLNVIEKLKFSPSPVPRTLELGDTVAIRCNAKGEYPPAIQWLKHNVESSAWPAYVQEANGTLQINGVQKEDAGMYTCIASSQQGLINATIKLTVFVKPHFTVTPNDTTVGEGSQVLLHCQAEGDPEPIITWTGTNSKVQNVYTEKSCEEEGTRHCVLPNGTLRITKAEPEDQGKYTCIAGNVGWLTREEVNVVISNGAISGLGTDPAMLKTIGIACGCAAAYIILVLGLMFYCRRRKPSDKYEEEEGTKEEADKLNGAVAKEENGIHYADTMLKTDNAIPLNMVNSSYNKRRGSYDKLQFPRHDLQSLGLLGRGEFGEVFLAKAQGIRDGEEETIVVVKSLSTRDENLQFDFRREMDMLSKMNHDNVVRLLGVCKEAEPVCLITEYMEWGDLKQFLMATRHENGKKKASLPPLSMIQKIHIANQIVLGMEHLSNHRFIHKDLAARNCLLNPHLDIKISTLSLSRDVYATEYYHYHQQYVPLRWMPAEAIFEDDWSTKSDVYAFGITMWEIFNLGCLPFKEMDDEDVMKGLTLGELEPEIPPYCPKEVFAVMQKCWAESPKDRPTFSDLAVALSELEVDSDV</sequence>
<dbReference type="SMART" id="SM00408">
    <property type="entry name" value="IGc2"/>
    <property type="match status" value="7"/>
</dbReference>
<evidence type="ECO:0000313" key="18">
    <source>
        <dbReference type="Proteomes" id="UP000838412"/>
    </source>
</evidence>
<dbReference type="InterPro" id="IPR001245">
    <property type="entry name" value="Ser-Thr/Tyr_kinase_cat_dom"/>
</dbReference>
<evidence type="ECO:0000256" key="11">
    <source>
        <dbReference type="PIRSR" id="PIRSR000615-2"/>
    </source>
</evidence>
<dbReference type="FunFam" id="1.10.510.10:FF:000200">
    <property type="entry name" value="inactive tyrosine-protein kinase 7"/>
    <property type="match status" value="1"/>
</dbReference>
<feature type="binding site" evidence="11">
    <location>
        <begin position="931"/>
        <end position="937"/>
    </location>
    <ligand>
        <name>ATP</name>
        <dbReference type="ChEBI" id="CHEBI:30616"/>
    </ligand>
</feature>
<keyword evidence="8" id="KW-0393">Immunoglobulin domain</keyword>
<feature type="domain" description="Ig-like" evidence="16">
    <location>
        <begin position="386"/>
        <end position="457"/>
    </location>
</feature>
<dbReference type="SUPFAM" id="SSF48726">
    <property type="entry name" value="Immunoglobulin"/>
    <property type="match status" value="7"/>
</dbReference>
<dbReference type="GO" id="GO:0004714">
    <property type="term" value="F:transmembrane receptor protein tyrosine kinase activity"/>
    <property type="evidence" value="ECO:0007669"/>
    <property type="project" value="UniProtKB-EC"/>
</dbReference>
<dbReference type="GO" id="GO:0007156">
    <property type="term" value="P:homophilic cell adhesion via plasma membrane adhesion molecules"/>
    <property type="evidence" value="ECO:0007669"/>
    <property type="project" value="TreeGrafter"/>
</dbReference>
<dbReference type="InterPro" id="IPR011009">
    <property type="entry name" value="Kinase-like_dom_sf"/>
</dbReference>
<evidence type="ECO:0000259" key="15">
    <source>
        <dbReference type="PROSITE" id="PS50011"/>
    </source>
</evidence>
<keyword evidence="4 14" id="KW-0472">Membrane</keyword>
<dbReference type="GO" id="GO:0005524">
    <property type="term" value="F:ATP binding"/>
    <property type="evidence" value="ECO:0007669"/>
    <property type="project" value="UniProtKB-UniRule"/>
</dbReference>
<dbReference type="GO" id="GO:0030424">
    <property type="term" value="C:axon"/>
    <property type="evidence" value="ECO:0007669"/>
    <property type="project" value="TreeGrafter"/>
</dbReference>
<dbReference type="PROSITE" id="PS00109">
    <property type="entry name" value="PROTEIN_KINASE_TYR"/>
    <property type="match status" value="1"/>
</dbReference>
<feature type="binding site" evidence="12">
    <location>
        <position position="814"/>
    </location>
    <ligand>
        <name>Mg(2+)</name>
        <dbReference type="ChEBI" id="CHEBI:18420"/>
    </ligand>
</feature>
<feature type="binding site" evidence="11">
    <location>
        <begin position="858"/>
        <end position="865"/>
    </location>
    <ligand>
        <name>ATP</name>
        <dbReference type="ChEBI" id="CHEBI:30616"/>
    </ligand>
</feature>
<feature type="domain" description="Ig-like" evidence="16">
    <location>
        <begin position="279"/>
        <end position="368"/>
    </location>
</feature>
<dbReference type="InterPro" id="IPR050958">
    <property type="entry name" value="Cell_Adh-Cytoskel_Orgn"/>
</dbReference>
<feature type="binding site" evidence="12">
    <location>
        <position position="992"/>
    </location>
    <ligand>
        <name>Mg(2+)</name>
        <dbReference type="ChEBI" id="CHEBI:18420"/>
    </ligand>
</feature>
<feature type="domain" description="Ig-like" evidence="16">
    <location>
        <begin position="558"/>
        <end position="639"/>
    </location>
</feature>
<keyword evidence="11 13" id="KW-0067">ATP-binding</keyword>
<keyword evidence="6" id="KW-0675">Receptor</keyword>
<evidence type="ECO:0000256" key="14">
    <source>
        <dbReference type="SAM" id="Phobius"/>
    </source>
</evidence>
<dbReference type="GO" id="GO:0046872">
    <property type="term" value="F:metal ion binding"/>
    <property type="evidence" value="ECO:0007669"/>
    <property type="project" value="UniProtKB-KW"/>
</dbReference>
<dbReference type="PRINTS" id="PR00109">
    <property type="entry name" value="TYRKINASE"/>
</dbReference>
<evidence type="ECO:0000313" key="17">
    <source>
        <dbReference type="EMBL" id="CAH1261706.1"/>
    </source>
</evidence>
<dbReference type="PIRSF" id="PIRSF000615">
    <property type="entry name" value="TyrPK_CSF1-R"/>
    <property type="match status" value="1"/>
</dbReference>
<dbReference type="GO" id="GO:0008046">
    <property type="term" value="F:axon guidance receptor activity"/>
    <property type="evidence" value="ECO:0007669"/>
    <property type="project" value="TreeGrafter"/>
</dbReference>
<dbReference type="GO" id="GO:0043025">
    <property type="term" value="C:neuronal cell body"/>
    <property type="evidence" value="ECO:0007669"/>
    <property type="project" value="TreeGrafter"/>
</dbReference>
<feature type="domain" description="Ig-like" evidence="16">
    <location>
        <begin position="462"/>
        <end position="543"/>
    </location>
</feature>
<keyword evidence="3 14" id="KW-1133">Transmembrane helix</keyword>
<gene>
    <name evidence="17" type="primary">PTK7</name>
    <name evidence="17" type="ORF">BLAG_LOCUS17054</name>
</gene>
<keyword evidence="12" id="KW-0460">Magnesium</keyword>
<dbReference type="Pfam" id="PF07679">
    <property type="entry name" value="I-set"/>
    <property type="match status" value="3"/>
</dbReference>
<dbReference type="InterPro" id="IPR036179">
    <property type="entry name" value="Ig-like_dom_sf"/>
</dbReference>
<evidence type="ECO:0000256" key="8">
    <source>
        <dbReference type="ARBA" id="ARBA00023319"/>
    </source>
</evidence>
<comment type="catalytic activity">
    <reaction evidence="9">
        <text>L-tyrosyl-[protein] + ATP = O-phospho-L-tyrosyl-[protein] + ADP + H(+)</text>
        <dbReference type="Rhea" id="RHEA:10596"/>
        <dbReference type="Rhea" id="RHEA-COMP:10136"/>
        <dbReference type="Rhea" id="RHEA-COMP:20101"/>
        <dbReference type="ChEBI" id="CHEBI:15378"/>
        <dbReference type="ChEBI" id="CHEBI:30616"/>
        <dbReference type="ChEBI" id="CHEBI:46858"/>
        <dbReference type="ChEBI" id="CHEBI:61978"/>
        <dbReference type="ChEBI" id="CHEBI:456216"/>
        <dbReference type="EC" id="2.7.10.1"/>
    </reaction>
</comment>
<dbReference type="InterPro" id="IPR003599">
    <property type="entry name" value="Ig_sub"/>
</dbReference>
<evidence type="ECO:0000256" key="5">
    <source>
        <dbReference type="ARBA" id="ARBA00023157"/>
    </source>
</evidence>
<dbReference type="SUPFAM" id="SSF56112">
    <property type="entry name" value="Protein kinase-like (PK-like)"/>
    <property type="match status" value="1"/>
</dbReference>
<dbReference type="FunFam" id="2.60.40.10:FF:000032">
    <property type="entry name" value="palladin isoform X1"/>
    <property type="match status" value="2"/>
</dbReference>
<keyword evidence="18" id="KW-1185">Reference proteome</keyword>
<dbReference type="EMBL" id="OV696689">
    <property type="protein sequence ID" value="CAH1261706.1"/>
    <property type="molecule type" value="Genomic_DNA"/>
</dbReference>
<feature type="active site" description="Proton acceptor" evidence="10">
    <location>
        <position position="987"/>
    </location>
</feature>
<dbReference type="Pfam" id="PF13927">
    <property type="entry name" value="Ig_3"/>
    <property type="match status" value="3"/>
</dbReference>
<dbReference type="Gene3D" id="1.10.510.10">
    <property type="entry name" value="Transferase(Phosphotransferase) domain 1"/>
    <property type="match status" value="1"/>
</dbReference>
<evidence type="ECO:0000256" key="10">
    <source>
        <dbReference type="PIRSR" id="PIRSR000615-1"/>
    </source>
</evidence>
<dbReference type="SMART" id="SM00409">
    <property type="entry name" value="IG"/>
    <property type="match status" value="7"/>
</dbReference>
<dbReference type="GO" id="GO:0005886">
    <property type="term" value="C:plasma membrane"/>
    <property type="evidence" value="ECO:0007669"/>
    <property type="project" value="TreeGrafter"/>
</dbReference>
<dbReference type="PANTHER" id="PTHR45080:SF21">
    <property type="entry name" value="INACTIVE TYROSINE-PROTEIN KINASE 7"/>
    <property type="match status" value="1"/>
</dbReference>
<evidence type="ECO:0000256" key="9">
    <source>
        <dbReference type="ARBA" id="ARBA00051243"/>
    </source>
</evidence>
<dbReference type="InterPro" id="IPR013151">
    <property type="entry name" value="Immunoglobulin_dom"/>
</dbReference>
<keyword evidence="12" id="KW-0479">Metal-binding</keyword>
<feature type="binding site" evidence="11">
    <location>
        <position position="991"/>
    </location>
    <ligand>
        <name>ATP</name>
        <dbReference type="ChEBI" id="CHEBI:30616"/>
    </ligand>
</feature>
<evidence type="ECO:0000259" key="16">
    <source>
        <dbReference type="PROSITE" id="PS50835"/>
    </source>
</evidence>
<comment type="subcellular location">
    <subcellularLocation>
        <location evidence="1">Membrane</location>
        <topology evidence="1">Single-pass membrane protein</topology>
    </subcellularLocation>
</comment>
<dbReference type="PROSITE" id="PS50835">
    <property type="entry name" value="IG_LIKE"/>
    <property type="match status" value="7"/>
</dbReference>
<dbReference type="InterPro" id="IPR007110">
    <property type="entry name" value="Ig-like_dom"/>
</dbReference>
<dbReference type="InterPro" id="IPR013783">
    <property type="entry name" value="Ig-like_fold"/>
</dbReference>
<reference evidence="17" key="1">
    <citation type="submission" date="2022-01" db="EMBL/GenBank/DDBJ databases">
        <authorList>
            <person name="Braso-Vives M."/>
        </authorList>
    </citation>
    <scope>NUCLEOTIDE SEQUENCE</scope>
</reference>
<feature type="transmembrane region" description="Helical" evidence="14">
    <location>
        <begin position="758"/>
        <end position="778"/>
    </location>
</feature>
<evidence type="ECO:0000256" key="3">
    <source>
        <dbReference type="ARBA" id="ARBA00022989"/>
    </source>
</evidence>
<dbReference type="InterPro" id="IPR000719">
    <property type="entry name" value="Prot_kinase_dom"/>
</dbReference>
<dbReference type="PANTHER" id="PTHR45080">
    <property type="entry name" value="CONTACTIN 5"/>
    <property type="match status" value="1"/>
</dbReference>
<feature type="domain" description="Ig-like" evidence="16">
    <location>
        <begin position="169"/>
        <end position="265"/>
    </location>
</feature>
<protein>
    <submittedName>
        <fullName evidence="17">PTK7 protein</fullName>
    </submittedName>
</protein>
<dbReference type="OrthoDB" id="2413561at2759"/>
<dbReference type="InterPro" id="IPR008266">
    <property type="entry name" value="Tyr_kinase_AS"/>
</dbReference>